<dbReference type="SUPFAM" id="SSF56349">
    <property type="entry name" value="DNA breaking-rejoining enzymes"/>
    <property type="match status" value="1"/>
</dbReference>
<gene>
    <name evidence="9" type="primary">xerC</name>
    <name evidence="12" type="ORF">SAMN05444380_10212</name>
</gene>
<dbReference type="FunCoup" id="A0A1I1V2L5">
    <property type="interactions" value="37"/>
</dbReference>
<feature type="active site" evidence="9">
    <location>
        <position position="243"/>
    </location>
</feature>
<evidence type="ECO:0000256" key="6">
    <source>
        <dbReference type="ARBA" id="ARBA00023125"/>
    </source>
</evidence>
<comment type="subcellular location">
    <subcellularLocation>
        <location evidence="1 9">Cytoplasm</location>
    </subcellularLocation>
</comment>
<keyword evidence="6 9" id="KW-0238">DNA-binding</keyword>
<feature type="active site" evidence="9">
    <location>
        <position position="240"/>
    </location>
</feature>
<feature type="domain" description="Core-binding (CB)" evidence="11">
    <location>
        <begin position="1"/>
        <end position="84"/>
    </location>
</feature>
<evidence type="ECO:0000256" key="7">
    <source>
        <dbReference type="ARBA" id="ARBA00023172"/>
    </source>
</evidence>
<dbReference type="InterPro" id="IPR010998">
    <property type="entry name" value="Integrase_recombinase_N"/>
</dbReference>
<comment type="function">
    <text evidence="9">Site-specific tyrosine recombinase, which acts by catalyzing the cutting and rejoining of the recombining DNA molecules. The XerC-XerD complex is essential to convert dimers of the bacterial chromosome into monomers to permit their segregation at cell division. It also contributes to the segregational stability of plasmids.</text>
</comment>
<dbReference type="HAMAP" id="MF_01808">
    <property type="entry name" value="Recomb_XerC_XerD"/>
    <property type="match status" value="1"/>
</dbReference>
<dbReference type="InterPro" id="IPR023009">
    <property type="entry name" value="Tyrosine_recombinase_XerC/XerD"/>
</dbReference>
<keyword evidence="8 9" id="KW-0131">Cell cycle</keyword>
<evidence type="ECO:0000256" key="3">
    <source>
        <dbReference type="ARBA" id="ARBA00022618"/>
    </source>
</evidence>
<dbReference type="PROSITE" id="PS51898">
    <property type="entry name" value="TYR_RECOMBINASE"/>
    <property type="match status" value="1"/>
</dbReference>
<dbReference type="InterPro" id="IPR050090">
    <property type="entry name" value="Tyrosine_recombinase_XerCD"/>
</dbReference>
<dbReference type="AlphaFoldDB" id="A0A1I1V2L5"/>
<dbReference type="STRING" id="385682.SAMN05444380_10212"/>
<dbReference type="GO" id="GO:0051301">
    <property type="term" value="P:cell division"/>
    <property type="evidence" value="ECO:0007669"/>
    <property type="project" value="UniProtKB-KW"/>
</dbReference>
<keyword evidence="5 9" id="KW-0229">DNA integration</keyword>
<name>A0A1I1V2L5_9BACT</name>
<dbReference type="InterPro" id="IPR013762">
    <property type="entry name" value="Integrase-like_cat_sf"/>
</dbReference>
<dbReference type="OrthoDB" id="9801717at2"/>
<feature type="active site" description="O-(3'-phospho-DNA)-tyrosine intermediate" evidence="9">
    <location>
        <position position="275"/>
    </location>
</feature>
<dbReference type="InterPro" id="IPR004107">
    <property type="entry name" value="Integrase_SAM-like_N"/>
</dbReference>
<dbReference type="eggNOG" id="COG4974">
    <property type="taxonomic scope" value="Bacteria"/>
</dbReference>
<dbReference type="RefSeq" id="WP_010528824.1">
    <property type="nucleotide sequence ID" value="NZ_AFSL01000100.1"/>
</dbReference>
<dbReference type="InterPro" id="IPR002104">
    <property type="entry name" value="Integrase_catalytic"/>
</dbReference>
<keyword evidence="4 9" id="KW-0159">Chromosome partition</keyword>
<dbReference type="Pfam" id="PF02899">
    <property type="entry name" value="Phage_int_SAM_1"/>
    <property type="match status" value="1"/>
</dbReference>
<dbReference type="InParanoid" id="A0A1I1V2L5"/>
<dbReference type="GO" id="GO:0009037">
    <property type="term" value="F:tyrosine-based site-specific recombinase activity"/>
    <property type="evidence" value="ECO:0007669"/>
    <property type="project" value="UniProtKB-UniRule"/>
</dbReference>
<evidence type="ECO:0000259" key="11">
    <source>
        <dbReference type="PROSITE" id="PS51900"/>
    </source>
</evidence>
<dbReference type="EMBL" id="FONA01000002">
    <property type="protein sequence ID" value="SFD77256.1"/>
    <property type="molecule type" value="Genomic_DNA"/>
</dbReference>
<comment type="similarity">
    <text evidence="9">Belongs to the 'phage' integrase family. XerC subfamily.</text>
</comment>
<feature type="active site" evidence="9">
    <location>
        <position position="266"/>
    </location>
</feature>
<evidence type="ECO:0000256" key="5">
    <source>
        <dbReference type="ARBA" id="ARBA00022908"/>
    </source>
</evidence>
<feature type="domain" description="Tyr recombinase" evidence="10">
    <location>
        <begin position="101"/>
        <end position="288"/>
    </location>
</feature>
<evidence type="ECO:0000256" key="8">
    <source>
        <dbReference type="ARBA" id="ARBA00023306"/>
    </source>
</evidence>
<keyword evidence="3 9" id="KW-0132">Cell division</keyword>
<accession>A0A1I1V2L5</accession>
<keyword evidence="7 9" id="KW-0233">DNA recombination</keyword>
<sequence length="294" mass="34404">MQYIESFLKYLKYEKRYSDHTLVAYENDLRQFETYLVDRGIMDERNIKTRVIRDWVVTLHYNNIKPRSIHRKIAALRSYFKHLLRAKIIETSPVDGVVLPKLPKNLPDFVKENEMDLLLDQVPFSKDYSGIRDYTIIDLFYGTGMRLSELVALKDHNFDLKSGIVKVLGKRNKERLVPLNRSTVQNVTHYIKVRNNTFAGESFQTFFLTDKGQPIYHKLVYRIVQKHLKLVTTMAQKSPHILRHTYATVLLNRGADINAIKELLGHANLNATQIYTHNTFEKLSAIYKQAHPRA</sequence>
<evidence type="ECO:0000256" key="9">
    <source>
        <dbReference type="HAMAP-Rule" id="MF_01808"/>
    </source>
</evidence>
<evidence type="ECO:0000259" key="10">
    <source>
        <dbReference type="PROSITE" id="PS51898"/>
    </source>
</evidence>
<dbReference type="GO" id="GO:0006313">
    <property type="term" value="P:DNA transposition"/>
    <property type="evidence" value="ECO:0007669"/>
    <property type="project" value="UniProtKB-UniRule"/>
</dbReference>
<feature type="active site" evidence="9">
    <location>
        <position position="146"/>
    </location>
</feature>
<dbReference type="Proteomes" id="UP000181976">
    <property type="component" value="Unassembled WGS sequence"/>
</dbReference>
<dbReference type="PROSITE" id="PS51900">
    <property type="entry name" value="CB"/>
    <property type="match status" value="1"/>
</dbReference>
<dbReference type="GO" id="GO:0003677">
    <property type="term" value="F:DNA binding"/>
    <property type="evidence" value="ECO:0007669"/>
    <property type="project" value="UniProtKB-UniRule"/>
</dbReference>
<evidence type="ECO:0000256" key="4">
    <source>
        <dbReference type="ARBA" id="ARBA00022829"/>
    </source>
</evidence>
<dbReference type="InterPro" id="IPR044068">
    <property type="entry name" value="CB"/>
</dbReference>
<feature type="active site" evidence="9">
    <location>
        <position position="170"/>
    </location>
</feature>
<dbReference type="Gene3D" id="1.10.443.10">
    <property type="entry name" value="Intergrase catalytic core"/>
    <property type="match status" value="1"/>
</dbReference>
<organism evidence="12 13">
    <name type="scientific">Thermophagus xiamenensis</name>
    <dbReference type="NCBI Taxonomy" id="385682"/>
    <lineage>
        <taxon>Bacteria</taxon>
        <taxon>Pseudomonadati</taxon>
        <taxon>Bacteroidota</taxon>
        <taxon>Bacteroidia</taxon>
        <taxon>Marinilabiliales</taxon>
        <taxon>Marinilabiliaceae</taxon>
        <taxon>Thermophagus</taxon>
    </lineage>
</organism>
<evidence type="ECO:0000256" key="1">
    <source>
        <dbReference type="ARBA" id="ARBA00004496"/>
    </source>
</evidence>
<evidence type="ECO:0000313" key="13">
    <source>
        <dbReference type="Proteomes" id="UP000181976"/>
    </source>
</evidence>
<protein>
    <recommendedName>
        <fullName evidence="9">Tyrosine recombinase XerC</fullName>
    </recommendedName>
</protein>
<dbReference type="Pfam" id="PF00589">
    <property type="entry name" value="Phage_integrase"/>
    <property type="match status" value="1"/>
</dbReference>
<dbReference type="GO" id="GO:0007059">
    <property type="term" value="P:chromosome segregation"/>
    <property type="evidence" value="ECO:0007669"/>
    <property type="project" value="UniProtKB-UniRule"/>
</dbReference>
<comment type="subunit">
    <text evidence="9">Forms a cyclic heterotetrameric complex composed of two molecules of XerC and two molecules of XerD.</text>
</comment>
<dbReference type="GO" id="GO:0005737">
    <property type="term" value="C:cytoplasm"/>
    <property type="evidence" value="ECO:0007669"/>
    <property type="project" value="UniProtKB-SubCell"/>
</dbReference>
<dbReference type="Gene3D" id="1.10.150.130">
    <property type="match status" value="1"/>
</dbReference>
<keyword evidence="13" id="KW-1185">Reference proteome</keyword>
<dbReference type="InterPro" id="IPR011010">
    <property type="entry name" value="DNA_brk_join_enz"/>
</dbReference>
<dbReference type="PANTHER" id="PTHR30349">
    <property type="entry name" value="PHAGE INTEGRASE-RELATED"/>
    <property type="match status" value="1"/>
</dbReference>
<keyword evidence="2 9" id="KW-0963">Cytoplasm</keyword>
<evidence type="ECO:0000256" key="2">
    <source>
        <dbReference type="ARBA" id="ARBA00022490"/>
    </source>
</evidence>
<evidence type="ECO:0000313" key="12">
    <source>
        <dbReference type="EMBL" id="SFD77256.1"/>
    </source>
</evidence>
<reference evidence="12 13" key="1">
    <citation type="submission" date="2016-10" db="EMBL/GenBank/DDBJ databases">
        <authorList>
            <person name="de Groot N.N."/>
        </authorList>
    </citation>
    <scope>NUCLEOTIDE SEQUENCE [LARGE SCALE GENOMIC DNA]</scope>
    <source>
        <strain evidence="12 13">DSM 19012</strain>
    </source>
</reference>
<dbReference type="PANTHER" id="PTHR30349:SF77">
    <property type="entry name" value="TYROSINE RECOMBINASE XERC"/>
    <property type="match status" value="1"/>
</dbReference>
<proteinExistence type="inferred from homology"/>